<evidence type="ECO:0000313" key="3">
    <source>
        <dbReference type="Proteomes" id="UP000275267"/>
    </source>
</evidence>
<dbReference type="GO" id="GO:0005634">
    <property type="term" value="C:nucleus"/>
    <property type="evidence" value="ECO:0007669"/>
    <property type="project" value="TreeGrafter"/>
</dbReference>
<name>A0A3L6TI86_PANMI</name>
<evidence type="ECO:0000256" key="1">
    <source>
        <dbReference type="SAM" id="MobiDB-lite"/>
    </source>
</evidence>
<organism evidence="2 3">
    <name type="scientific">Panicum miliaceum</name>
    <name type="common">Proso millet</name>
    <name type="synonym">Broomcorn millet</name>
    <dbReference type="NCBI Taxonomy" id="4540"/>
    <lineage>
        <taxon>Eukaryota</taxon>
        <taxon>Viridiplantae</taxon>
        <taxon>Streptophyta</taxon>
        <taxon>Embryophyta</taxon>
        <taxon>Tracheophyta</taxon>
        <taxon>Spermatophyta</taxon>
        <taxon>Magnoliopsida</taxon>
        <taxon>Liliopsida</taxon>
        <taxon>Poales</taxon>
        <taxon>Poaceae</taxon>
        <taxon>PACMAD clade</taxon>
        <taxon>Panicoideae</taxon>
        <taxon>Panicodae</taxon>
        <taxon>Paniceae</taxon>
        <taxon>Panicinae</taxon>
        <taxon>Panicum</taxon>
        <taxon>Panicum sect. Panicum</taxon>
    </lineage>
</organism>
<dbReference type="GO" id="GO:2000779">
    <property type="term" value="P:regulation of double-strand break repair"/>
    <property type="evidence" value="ECO:0007669"/>
    <property type="project" value="TreeGrafter"/>
</dbReference>
<feature type="region of interest" description="Disordered" evidence="1">
    <location>
        <begin position="317"/>
        <end position="371"/>
    </location>
</feature>
<proteinExistence type="predicted"/>
<dbReference type="GO" id="GO:0006325">
    <property type="term" value="P:chromatin organization"/>
    <property type="evidence" value="ECO:0007669"/>
    <property type="project" value="InterPro"/>
</dbReference>
<feature type="compositionally biased region" description="Basic and acidic residues" evidence="1">
    <location>
        <begin position="361"/>
        <end position="371"/>
    </location>
</feature>
<feature type="compositionally biased region" description="Basic and acidic residues" evidence="1">
    <location>
        <begin position="319"/>
        <end position="342"/>
    </location>
</feature>
<feature type="compositionally biased region" description="Basic and acidic residues" evidence="1">
    <location>
        <begin position="274"/>
        <end position="288"/>
    </location>
</feature>
<feature type="compositionally biased region" description="Basic and acidic residues" evidence="1">
    <location>
        <begin position="94"/>
        <end position="112"/>
    </location>
</feature>
<feature type="compositionally biased region" description="Acidic residues" evidence="1">
    <location>
        <begin position="343"/>
        <end position="353"/>
    </location>
</feature>
<dbReference type="AlphaFoldDB" id="A0A3L6TI86"/>
<comment type="caution">
    <text evidence="2">The sequence shown here is derived from an EMBL/GenBank/DDBJ whole genome shotgun (WGS) entry which is preliminary data.</text>
</comment>
<feature type="compositionally biased region" description="Acidic residues" evidence="1">
    <location>
        <begin position="113"/>
        <end position="124"/>
    </location>
</feature>
<protein>
    <submittedName>
        <fullName evidence="2">Uncharacterized protein</fullName>
    </submittedName>
</protein>
<dbReference type="InterPro" id="IPR044198">
    <property type="entry name" value="DEK"/>
</dbReference>
<dbReference type="PANTHER" id="PTHR13468:SF14">
    <property type="entry name" value="DEK-C DOMAIN-CONTAINING PROTEIN"/>
    <property type="match status" value="1"/>
</dbReference>
<reference evidence="3" key="1">
    <citation type="journal article" date="2019" name="Nat. Commun.">
        <title>The genome of broomcorn millet.</title>
        <authorList>
            <person name="Zou C."/>
            <person name="Miki D."/>
            <person name="Li D."/>
            <person name="Tang Q."/>
            <person name="Xiao L."/>
            <person name="Rajput S."/>
            <person name="Deng P."/>
            <person name="Jia W."/>
            <person name="Huang R."/>
            <person name="Zhang M."/>
            <person name="Sun Y."/>
            <person name="Hu J."/>
            <person name="Fu X."/>
            <person name="Schnable P.S."/>
            <person name="Li F."/>
            <person name="Zhang H."/>
            <person name="Feng B."/>
            <person name="Zhu X."/>
            <person name="Liu R."/>
            <person name="Schnable J.C."/>
            <person name="Zhu J.-K."/>
            <person name="Zhang H."/>
        </authorList>
    </citation>
    <scope>NUCLEOTIDE SEQUENCE [LARGE SCALE GENOMIC DNA]</scope>
</reference>
<accession>A0A3L6TI86</accession>
<dbReference type="Proteomes" id="UP000275267">
    <property type="component" value="Unassembled WGS sequence"/>
</dbReference>
<dbReference type="PANTHER" id="PTHR13468">
    <property type="entry name" value="DEK PROTEIN"/>
    <property type="match status" value="1"/>
</dbReference>
<dbReference type="EMBL" id="PQIB02000001">
    <property type="protein sequence ID" value="RLN39165.1"/>
    <property type="molecule type" value="Genomic_DNA"/>
</dbReference>
<dbReference type="GO" id="GO:0042393">
    <property type="term" value="F:histone binding"/>
    <property type="evidence" value="ECO:0007669"/>
    <property type="project" value="TreeGrafter"/>
</dbReference>
<feature type="compositionally biased region" description="Basic and acidic residues" evidence="1">
    <location>
        <begin position="63"/>
        <end position="79"/>
    </location>
</feature>
<gene>
    <name evidence="2" type="ORF">C2845_PM01G35750</name>
</gene>
<sequence>MLQCDAHSDFITTELPIQEDIVRKLLDFIVAPHAYDDSTLSDDLGSNCRKRKQEGRNAAKNSEATHKISRKNLDDEQTSRKRQQKYSELESDEEGAKEGHEDDEHMKSGSEENKDDDEEADGEHEDGYDSRKVKASKKLVEGKGSAAKRKAITGRVSKTAHVATLSKCSSRVSSSLKGSKDKRSTVEDSNSRKSKPITPKLTSNSRKVTNERSSPDCCGASSLRGVPSTNKELVRGATVTRGGAAPPPCLTLELRPAAGSEAIPLAPPPFHPDGGGRLDRGGREREPVPEAPPAAHKELLCGATVGRDARGAAWEAGVEAERVHGEEEEEVKGSEHALRARGDEEEGEEEEEAPGVAIGDEAPREAGGGRR</sequence>
<keyword evidence="3" id="KW-1185">Reference proteome</keyword>
<feature type="region of interest" description="Disordered" evidence="1">
    <location>
        <begin position="36"/>
        <end position="301"/>
    </location>
</feature>
<feature type="compositionally biased region" description="Low complexity" evidence="1">
    <location>
        <begin position="166"/>
        <end position="177"/>
    </location>
</feature>
<evidence type="ECO:0000313" key="2">
    <source>
        <dbReference type="EMBL" id="RLN39165.1"/>
    </source>
</evidence>
<dbReference type="OrthoDB" id="10594281at2759"/>
<feature type="compositionally biased region" description="Basic and acidic residues" evidence="1">
    <location>
        <begin position="178"/>
        <end position="191"/>
    </location>
</feature>
<dbReference type="STRING" id="4540.A0A3L6TI86"/>
<dbReference type="GO" id="GO:0003677">
    <property type="term" value="F:DNA binding"/>
    <property type="evidence" value="ECO:0007669"/>
    <property type="project" value="InterPro"/>
</dbReference>